<evidence type="ECO:0000256" key="7">
    <source>
        <dbReference type="SAM" id="Phobius"/>
    </source>
</evidence>
<dbReference type="FunFam" id="1.20.1280.290:FF:000012">
    <property type="entry name" value="Vacuolar membrane PQ loop repeat protein"/>
    <property type="match status" value="1"/>
</dbReference>
<keyword evidence="9" id="KW-1185">Reference proteome</keyword>
<dbReference type="PANTHER" id="PTHR16201:SF44">
    <property type="entry name" value="SEVEN TRANSMEMBRANE PROTEIN 1"/>
    <property type="match status" value="1"/>
</dbReference>
<comment type="similarity">
    <text evidence="5">Belongs to the laat-1 family.</text>
</comment>
<protein>
    <recommendedName>
        <fullName evidence="10">PQ-loop-domain-containing protein</fullName>
    </recommendedName>
</protein>
<dbReference type="PANTHER" id="PTHR16201">
    <property type="entry name" value="SEVEN TRANSMEMBRANE PROTEIN 1-RELATED"/>
    <property type="match status" value="1"/>
</dbReference>
<dbReference type="Proteomes" id="UP000054018">
    <property type="component" value="Unassembled WGS sequence"/>
</dbReference>
<keyword evidence="3 7" id="KW-1133">Transmembrane helix</keyword>
<feature type="transmembrane region" description="Helical" evidence="7">
    <location>
        <begin position="35"/>
        <end position="53"/>
    </location>
</feature>
<dbReference type="AlphaFoldDB" id="A0A0D0A660"/>
<proteinExistence type="inferred from homology"/>
<gene>
    <name evidence="8" type="ORF">PISMIDRAFT_8306</name>
</gene>
<dbReference type="GO" id="GO:0034486">
    <property type="term" value="P:vacuolar transmembrane transport"/>
    <property type="evidence" value="ECO:0007669"/>
    <property type="project" value="UniProtKB-ARBA"/>
</dbReference>
<comment type="subcellular location">
    <subcellularLocation>
        <location evidence="1">Membrane</location>
        <topology evidence="1">Multi-pass membrane protein</topology>
    </subcellularLocation>
</comment>
<reference evidence="9" key="2">
    <citation type="submission" date="2015-01" db="EMBL/GenBank/DDBJ databases">
        <title>Evolutionary Origins and Diversification of the Mycorrhizal Mutualists.</title>
        <authorList>
            <consortium name="DOE Joint Genome Institute"/>
            <consortium name="Mycorrhizal Genomics Consortium"/>
            <person name="Kohler A."/>
            <person name="Kuo A."/>
            <person name="Nagy L.G."/>
            <person name="Floudas D."/>
            <person name="Copeland A."/>
            <person name="Barry K.W."/>
            <person name="Cichocki N."/>
            <person name="Veneault-Fourrey C."/>
            <person name="LaButti K."/>
            <person name="Lindquist E.A."/>
            <person name="Lipzen A."/>
            <person name="Lundell T."/>
            <person name="Morin E."/>
            <person name="Murat C."/>
            <person name="Riley R."/>
            <person name="Ohm R."/>
            <person name="Sun H."/>
            <person name="Tunlid A."/>
            <person name="Henrissat B."/>
            <person name="Grigoriev I.V."/>
            <person name="Hibbett D.S."/>
            <person name="Martin F."/>
        </authorList>
    </citation>
    <scope>NUCLEOTIDE SEQUENCE [LARGE SCALE GENOMIC DNA]</scope>
    <source>
        <strain evidence="9">441</strain>
    </source>
</reference>
<evidence type="ECO:0000256" key="1">
    <source>
        <dbReference type="ARBA" id="ARBA00004141"/>
    </source>
</evidence>
<feature type="transmembrane region" description="Helical" evidence="7">
    <location>
        <begin position="65"/>
        <end position="86"/>
    </location>
</feature>
<dbReference type="Pfam" id="PF04193">
    <property type="entry name" value="PQ-loop"/>
    <property type="match status" value="2"/>
</dbReference>
<dbReference type="InterPro" id="IPR051415">
    <property type="entry name" value="LAAT-1"/>
</dbReference>
<feature type="transmembrane region" description="Helical" evidence="7">
    <location>
        <begin position="154"/>
        <end position="175"/>
    </location>
</feature>
<evidence type="ECO:0000256" key="6">
    <source>
        <dbReference type="ARBA" id="ARBA00050768"/>
    </source>
</evidence>
<keyword evidence="4 7" id="KW-0472">Membrane</keyword>
<reference evidence="8 9" key="1">
    <citation type="submission" date="2014-04" db="EMBL/GenBank/DDBJ databases">
        <authorList>
            <consortium name="DOE Joint Genome Institute"/>
            <person name="Kuo A."/>
            <person name="Kohler A."/>
            <person name="Costa M.D."/>
            <person name="Nagy L.G."/>
            <person name="Floudas D."/>
            <person name="Copeland A."/>
            <person name="Barry K.W."/>
            <person name="Cichocki N."/>
            <person name="Veneault-Fourrey C."/>
            <person name="LaButti K."/>
            <person name="Lindquist E.A."/>
            <person name="Lipzen A."/>
            <person name="Lundell T."/>
            <person name="Morin E."/>
            <person name="Murat C."/>
            <person name="Sun H."/>
            <person name="Tunlid A."/>
            <person name="Henrissat B."/>
            <person name="Grigoriev I.V."/>
            <person name="Hibbett D.S."/>
            <person name="Martin F."/>
            <person name="Nordberg H.P."/>
            <person name="Cantor M.N."/>
            <person name="Hua S.X."/>
        </authorList>
    </citation>
    <scope>NUCLEOTIDE SEQUENCE [LARGE SCALE GENOMIC DNA]</scope>
    <source>
        <strain evidence="8 9">441</strain>
    </source>
</reference>
<evidence type="ECO:0000313" key="9">
    <source>
        <dbReference type="Proteomes" id="UP000054018"/>
    </source>
</evidence>
<feature type="transmembrane region" description="Helical" evidence="7">
    <location>
        <begin position="262"/>
        <end position="285"/>
    </location>
</feature>
<evidence type="ECO:0000256" key="2">
    <source>
        <dbReference type="ARBA" id="ARBA00022692"/>
    </source>
</evidence>
<feature type="transmembrane region" description="Helical" evidence="7">
    <location>
        <begin position="231"/>
        <end position="250"/>
    </location>
</feature>
<keyword evidence="2 7" id="KW-0812">Transmembrane</keyword>
<name>A0A0D0A660_9AGAM</name>
<evidence type="ECO:0000256" key="5">
    <source>
        <dbReference type="ARBA" id="ARBA00038039"/>
    </source>
</evidence>
<dbReference type="FunFam" id="1.20.1280.290:FF:000009">
    <property type="entry name" value="PQ loop repeat family protein"/>
    <property type="match status" value="1"/>
</dbReference>
<dbReference type="EMBL" id="KN833696">
    <property type="protein sequence ID" value="KIK27518.1"/>
    <property type="molecule type" value="Genomic_DNA"/>
</dbReference>
<evidence type="ECO:0000256" key="3">
    <source>
        <dbReference type="ARBA" id="ARBA00022989"/>
    </source>
</evidence>
<evidence type="ECO:0000313" key="8">
    <source>
        <dbReference type="EMBL" id="KIK27518.1"/>
    </source>
</evidence>
<organism evidence="8 9">
    <name type="scientific">Pisolithus microcarpus 441</name>
    <dbReference type="NCBI Taxonomy" id="765257"/>
    <lineage>
        <taxon>Eukaryota</taxon>
        <taxon>Fungi</taxon>
        <taxon>Dikarya</taxon>
        <taxon>Basidiomycota</taxon>
        <taxon>Agaricomycotina</taxon>
        <taxon>Agaricomycetes</taxon>
        <taxon>Agaricomycetidae</taxon>
        <taxon>Boletales</taxon>
        <taxon>Sclerodermatineae</taxon>
        <taxon>Pisolithaceae</taxon>
        <taxon>Pisolithus</taxon>
    </lineage>
</organism>
<dbReference type="Gene3D" id="1.20.1280.290">
    <property type="match status" value="2"/>
</dbReference>
<dbReference type="SMART" id="SM00679">
    <property type="entry name" value="CTNS"/>
    <property type="match status" value="2"/>
</dbReference>
<comment type="catalytic activity">
    <reaction evidence="6">
        <text>L-histidine(out) + L-arginine(in) = L-histidine(in) + L-arginine(out)</text>
        <dbReference type="Rhea" id="RHEA:71063"/>
        <dbReference type="ChEBI" id="CHEBI:32682"/>
        <dbReference type="ChEBI" id="CHEBI:57595"/>
    </reaction>
</comment>
<sequence>MNLITSDWYANVAQHFQSNRAAIAMLGDRVVASNVLGSISTACWIVVYSPQLIENYQLQSGEGLSLLFIYTWLLGDLCNFAGAVIGQLLPTVIIIAAYYTVCDSTLLFQVYYYRWKRETQRVPALNGCPSEQACLLEERTFTFRERPRPLLLQVLLRYMVVVVIIALAGSGTYLVSELFNHGSSSRPTLETSVELETQILGWTSALCYIGARLPQIYKNFQTRCEGLAPGLFYFAMLGNITYTLSICVVPMDRDYLIRNASWIAGSTVTVVFDVFVLGQFFYYGYVSRLVVDE</sequence>
<dbReference type="GO" id="GO:0015174">
    <property type="term" value="F:basic amino acid transmembrane transporter activity"/>
    <property type="evidence" value="ECO:0007669"/>
    <property type="project" value="UniProtKB-ARBA"/>
</dbReference>
<accession>A0A0D0A660</accession>
<evidence type="ECO:0000256" key="4">
    <source>
        <dbReference type="ARBA" id="ARBA00023136"/>
    </source>
</evidence>
<evidence type="ECO:0008006" key="10">
    <source>
        <dbReference type="Google" id="ProtNLM"/>
    </source>
</evidence>
<dbReference type="GO" id="GO:0098852">
    <property type="term" value="C:lytic vacuole membrane"/>
    <property type="evidence" value="ECO:0007669"/>
    <property type="project" value="UniProtKB-ARBA"/>
</dbReference>
<feature type="transmembrane region" description="Helical" evidence="7">
    <location>
        <begin position="92"/>
        <end position="113"/>
    </location>
</feature>
<dbReference type="InterPro" id="IPR006603">
    <property type="entry name" value="PQ-loop_rpt"/>
</dbReference>
<dbReference type="OrthoDB" id="8048523at2759"/>
<dbReference type="HOGENOM" id="CLU_019699_1_0_1"/>